<dbReference type="OMA" id="PKYSCRQ"/>
<evidence type="ECO:0000256" key="8">
    <source>
        <dbReference type="ARBA" id="ARBA00029936"/>
    </source>
</evidence>
<dbReference type="GeneID" id="24142577"/>
<dbReference type="EMBL" id="KK583214">
    <property type="protein sequence ID" value="KDO27823.1"/>
    <property type="molecule type" value="Genomic_DNA"/>
</dbReference>
<evidence type="ECO:0000256" key="7">
    <source>
        <dbReference type="ARBA" id="ARBA00023146"/>
    </source>
</evidence>
<protein>
    <recommendedName>
        <fullName evidence="2">valine--tRNA ligase</fullName>
        <ecNumber evidence="2">6.1.1.9</ecNumber>
    </recommendedName>
    <alternativeName>
        <fullName evidence="8">Valyl-tRNA synthetase</fullName>
    </alternativeName>
</protein>
<dbReference type="SUPFAM" id="SSF47323">
    <property type="entry name" value="Anticodon-binding domain of a subclass of class I aminoacyl-tRNA synthetases"/>
    <property type="match status" value="1"/>
</dbReference>
<dbReference type="OrthoDB" id="629407at2759"/>
<dbReference type="KEGG" id="spar:SPRG_22194"/>
<dbReference type="STRING" id="695850.A0A067CBG0"/>
<dbReference type="SUPFAM" id="SSF50677">
    <property type="entry name" value="ValRS/IleRS/LeuRS editing domain"/>
    <property type="match status" value="1"/>
</dbReference>
<reference evidence="11 12" key="1">
    <citation type="journal article" date="2013" name="PLoS Genet.">
        <title>Distinctive expansion of potential virulence genes in the genome of the oomycete fish pathogen Saprolegnia parasitica.</title>
        <authorList>
            <person name="Jiang R.H."/>
            <person name="de Bruijn I."/>
            <person name="Haas B.J."/>
            <person name="Belmonte R."/>
            <person name="Lobach L."/>
            <person name="Christie J."/>
            <person name="van den Ackerveken G."/>
            <person name="Bottin A."/>
            <person name="Bulone V."/>
            <person name="Diaz-Moreno S.M."/>
            <person name="Dumas B."/>
            <person name="Fan L."/>
            <person name="Gaulin E."/>
            <person name="Govers F."/>
            <person name="Grenville-Briggs L.J."/>
            <person name="Horner N.R."/>
            <person name="Levin J.Z."/>
            <person name="Mammella M."/>
            <person name="Meijer H.J."/>
            <person name="Morris P."/>
            <person name="Nusbaum C."/>
            <person name="Oome S."/>
            <person name="Phillips A.J."/>
            <person name="van Rooyen D."/>
            <person name="Rzeszutek E."/>
            <person name="Saraiva M."/>
            <person name="Secombes C.J."/>
            <person name="Seidl M.F."/>
            <person name="Snel B."/>
            <person name="Stassen J.H."/>
            <person name="Sykes S."/>
            <person name="Tripathy S."/>
            <person name="van den Berg H."/>
            <person name="Vega-Arreguin J.C."/>
            <person name="Wawra S."/>
            <person name="Young S.K."/>
            <person name="Zeng Q."/>
            <person name="Dieguez-Uribeondo J."/>
            <person name="Russ C."/>
            <person name="Tyler B.M."/>
            <person name="van West P."/>
        </authorList>
    </citation>
    <scope>NUCLEOTIDE SEQUENCE [LARGE SCALE GENOMIC DNA]</scope>
    <source>
        <strain evidence="11 12">CBS 223.65</strain>
    </source>
</reference>
<name>A0A067CBG0_SAPPC</name>
<dbReference type="GO" id="GO:0004832">
    <property type="term" value="F:valine-tRNA ligase activity"/>
    <property type="evidence" value="ECO:0007669"/>
    <property type="project" value="UniProtKB-EC"/>
</dbReference>
<dbReference type="Pfam" id="PF00133">
    <property type="entry name" value="tRNA-synt_1"/>
    <property type="match status" value="2"/>
</dbReference>
<evidence type="ECO:0000256" key="2">
    <source>
        <dbReference type="ARBA" id="ARBA00013169"/>
    </source>
</evidence>
<dbReference type="PANTHER" id="PTHR11946:SF109">
    <property type="entry name" value="VALINE--TRNA LIGASE"/>
    <property type="match status" value="1"/>
</dbReference>
<accession>A0A067CBG0</accession>
<dbReference type="Pfam" id="PF08264">
    <property type="entry name" value="Anticodon_1"/>
    <property type="match status" value="1"/>
</dbReference>
<dbReference type="Proteomes" id="UP000030745">
    <property type="component" value="Unassembled WGS sequence"/>
</dbReference>
<dbReference type="GO" id="GO:0005524">
    <property type="term" value="F:ATP binding"/>
    <property type="evidence" value="ECO:0007669"/>
    <property type="project" value="UniProtKB-KW"/>
</dbReference>
<organism evidence="11 12">
    <name type="scientific">Saprolegnia parasitica (strain CBS 223.65)</name>
    <dbReference type="NCBI Taxonomy" id="695850"/>
    <lineage>
        <taxon>Eukaryota</taxon>
        <taxon>Sar</taxon>
        <taxon>Stramenopiles</taxon>
        <taxon>Oomycota</taxon>
        <taxon>Saprolegniomycetes</taxon>
        <taxon>Saprolegniales</taxon>
        <taxon>Saprolegniaceae</taxon>
        <taxon>Saprolegnia</taxon>
    </lineage>
</organism>
<dbReference type="InterPro" id="IPR002303">
    <property type="entry name" value="Valyl-tRNA_ligase"/>
</dbReference>
<dbReference type="CDD" id="cd07962">
    <property type="entry name" value="Anticodon_Ia_Val"/>
    <property type="match status" value="1"/>
</dbReference>
<dbReference type="GO" id="GO:0006438">
    <property type="term" value="P:valyl-tRNA aminoacylation"/>
    <property type="evidence" value="ECO:0007669"/>
    <property type="project" value="InterPro"/>
</dbReference>
<dbReference type="InterPro" id="IPR009080">
    <property type="entry name" value="tRNAsynth_Ia_anticodon-bd"/>
</dbReference>
<evidence type="ECO:0000256" key="3">
    <source>
        <dbReference type="ARBA" id="ARBA00022598"/>
    </source>
</evidence>
<gene>
    <name evidence="11" type="ORF">SPRG_22194</name>
</gene>
<evidence type="ECO:0000256" key="6">
    <source>
        <dbReference type="ARBA" id="ARBA00022917"/>
    </source>
</evidence>
<keyword evidence="6" id="KW-0648">Protein biosynthesis</keyword>
<dbReference type="GO" id="GO:0005829">
    <property type="term" value="C:cytosol"/>
    <property type="evidence" value="ECO:0007669"/>
    <property type="project" value="TreeGrafter"/>
</dbReference>
<sequence>MIRRLLQPRRPTRFLRSYASLPEPLKRRVLETPMEPTYDPLLDAIARWHRMRGFDVRWIPGLDHAGIATQSVVEKKLMREQQLTRHDIGRDAFLGHVEAWYETYGSRILGQLDRLGAVLNHDHKFFTLDGPRSAAVVDAFVRLHEKGLIYRHRRMVNWCPTLQTAISDIEVDAVPLTKRTLLPLPGRQAPVEFGVMYRFRYQVADADDLFVEIDTTRPETILGDVAVAVHPDDDRYTHLHGRSVLHPFSGARLPVVCDAVLVNPELGTGVVKITPAHDANDFACAQRHGLPEPIVIDLDCKMVTDIPSLSGLDRFDARLQMVELLREKGLFVDTLDHPTTVSICSRSGNVIEPYLMPQWFIKCEDMAARSAAVPRWSYVAKLSTTTDDKWVVARSIDDATATAMTLYDLSPGSFTLEQDEDVLDTWFSSALLPLSSLEWPTDDRVPESIRHLYPMSLLETGSDILFFWVARMSMLCTELSGGTQPFKAVWLHPMVRDKAGRKMSKSLGNVIDPLHVIGGIDLPTLLDGLHQGNLDPKERARAEKELKKEFPNGLPSCGTDALRLTLASYLSQGRQINMDLQRVVASRHFCNKMWNALRYALPLVQTTSSSSLESHAPSMSLADRWILSRLADAVTKVHDGYGTFKLATSANAAQRFFIQELCDVYIEFSKPVLYHEDAHAKEAAKATLTTALDTSLRLLHPIMPFVTEELWYDDLRTQRLQGGSEHSLMTAAFPDPAQWARWVDRDAEASMQAVLDVMHAVRSLRHTRKTLAPDASTVE</sequence>
<proteinExistence type="inferred from homology"/>
<dbReference type="InterPro" id="IPR013155">
    <property type="entry name" value="M/V/L/I-tRNA-synth_anticd-bd"/>
</dbReference>
<evidence type="ECO:0000256" key="1">
    <source>
        <dbReference type="ARBA" id="ARBA00005594"/>
    </source>
</evidence>
<dbReference type="InterPro" id="IPR033705">
    <property type="entry name" value="Anticodon_Ia_Val"/>
</dbReference>
<evidence type="ECO:0000259" key="9">
    <source>
        <dbReference type="Pfam" id="PF00133"/>
    </source>
</evidence>
<dbReference type="PRINTS" id="PR00986">
    <property type="entry name" value="TRNASYNTHVAL"/>
</dbReference>
<dbReference type="EC" id="6.1.1.9" evidence="2"/>
<keyword evidence="5" id="KW-0067">ATP-binding</keyword>
<comment type="similarity">
    <text evidence="1">Belongs to the class-I aminoacyl-tRNA synthetase family.</text>
</comment>
<dbReference type="AlphaFoldDB" id="A0A067CBG0"/>
<dbReference type="PANTHER" id="PTHR11946">
    <property type="entry name" value="VALYL-TRNA SYNTHETASES"/>
    <property type="match status" value="1"/>
</dbReference>
<feature type="domain" description="Aminoacyl-tRNA synthetase class Ia" evidence="9">
    <location>
        <begin position="407"/>
        <end position="579"/>
    </location>
</feature>
<dbReference type="Gene3D" id="1.10.730.10">
    <property type="entry name" value="Isoleucyl-tRNA Synthetase, Domain 1"/>
    <property type="match status" value="1"/>
</dbReference>
<evidence type="ECO:0000313" key="11">
    <source>
        <dbReference type="EMBL" id="KDO27823.1"/>
    </source>
</evidence>
<dbReference type="VEuPathDB" id="FungiDB:SPRG_22194"/>
<dbReference type="RefSeq" id="XP_012201470.1">
    <property type="nucleotide sequence ID" value="XM_012346080.1"/>
</dbReference>
<dbReference type="InterPro" id="IPR009008">
    <property type="entry name" value="Val/Leu/Ile-tRNA-synth_edit"/>
</dbReference>
<keyword evidence="12" id="KW-1185">Reference proteome</keyword>
<evidence type="ECO:0000256" key="5">
    <source>
        <dbReference type="ARBA" id="ARBA00022840"/>
    </source>
</evidence>
<dbReference type="Gene3D" id="3.40.50.620">
    <property type="entry name" value="HUPs"/>
    <property type="match status" value="2"/>
</dbReference>
<dbReference type="SUPFAM" id="SSF52374">
    <property type="entry name" value="Nucleotidylyl transferase"/>
    <property type="match status" value="1"/>
</dbReference>
<dbReference type="InterPro" id="IPR002300">
    <property type="entry name" value="aa-tRNA-synth_Ia"/>
</dbReference>
<feature type="domain" description="Methionyl/Valyl/Leucyl/Isoleucyl-tRNA synthetase anticodon-binding" evidence="10">
    <location>
        <begin position="623"/>
        <end position="769"/>
    </location>
</feature>
<evidence type="ECO:0000259" key="10">
    <source>
        <dbReference type="Pfam" id="PF08264"/>
    </source>
</evidence>
<keyword evidence="3" id="KW-0436">Ligase</keyword>
<feature type="domain" description="Aminoacyl-tRNA synthetase class Ia" evidence="9">
    <location>
        <begin position="41"/>
        <end position="391"/>
    </location>
</feature>
<evidence type="ECO:0000256" key="4">
    <source>
        <dbReference type="ARBA" id="ARBA00022741"/>
    </source>
</evidence>
<dbReference type="FunFam" id="1.10.730.10:FF:000009">
    <property type="entry name" value="Valine--tRNA ligase, mitochondrial"/>
    <property type="match status" value="1"/>
</dbReference>
<keyword evidence="4" id="KW-0547">Nucleotide-binding</keyword>
<evidence type="ECO:0000313" key="12">
    <source>
        <dbReference type="Proteomes" id="UP000030745"/>
    </source>
</evidence>
<dbReference type="InterPro" id="IPR014729">
    <property type="entry name" value="Rossmann-like_a/b/a_fold"/>
</dbReference>
<keyword evidence="7 11" id="KW-0030">Aminoacyl-tRNA synthetase</keyword>
<dbReference type="Gene3D" id="3.90.740.10">
    <property type="entry name" value="Valyl/Leucyl/Isoleucyl-tRNA synthetase, editing domain"/>
    <property type="match status" value="1"/>
</dbReference>
<dbReference type="GO" id="GO:0002161">
    <property type="term" value="F:aminoacyl-tRNA deacylase activity"/>
    <property type="evidence" value="ECO:0007669"/>
    <property type="project" value="InterPro"/>
</dbReference>